<dbReference type="InterPro" id="IPR019127">
    <property type="entry name" value="Exosortase"/>
</dbReference>
<keyword evidence="4 8" id="KW-0812">Transmembrane</keyword>
<dbReference type="InterPro" id="IPR017544">
    <property type="entry name" value="Exosortase-2"/>
</dbReference>
<dbReference type="GO" id="GO:0005886">
    <property type="term" value="C:plasma membrane"/>
    <property type="evidence" value="ECO:0007669"/>
    <property type="project" value="UniProtKB-SubCell"/>
</dbReference>
<dbReference type="RefSeq" id="WP_138855957.1">
    <property type="nucleotide sequence ID" value="NZ_CP040709.1"/>
</dbReference>
<feature type="transmembrane region" description="Helical" evidence="8">
    <location>
        <begin position="193"/>
        <end position="218"/>
    </location>
</feature>
<evidence type="ECO:0000313" key="10">
    <source>
        <dbReference type="Proteomes" id="UP000554837"/>
    </source>
</evidence>
<organism evidence="9 10">
    <name type="scientific">Inhella inkyongensis</name>
    <dbReference type="NCBI Taxonomy" id="392593"/>
    <lineage>
        <taxon>Bacteria</taxon>
        <taxon>Pseudomonadati</taxon>
        <taxon>Pseudomonadota</taxon>
        <taxon>Betaproteobacteria</taxon>
        <taxon>Burkholderiales</taxon>
        <taxon>Sphaerotilaceae</taxon>
        <taxon>Inhella</taxon>
    </lineage>
</organism>
<dbReference type="EMBL" id="JACHHO010000002">
    <property type="protein sequence ID" value="MBB5204358.1"/>
    <property type="molecule type" value="Genomic_DNA"/>
</dbReference>
<keyword evidence="3" id="KW-0645">Protease</keyword>
<gene>
    <name evidence="9" type="ORF">HNQ51_001672</name>
</gene>
<dbReference type="Pfam" id="PF09721">
    <property type="entry name" value="Exosortase_EpsH"/>
    <property type="match status" value="1"/>
</dbReference>
<keyword evidence="10" id="KW-1185">Reference proteome</keyword>
<comment type="caution">
    <text evidence="9">The sequence shown here is derived from an EMBL/GenBank/DDBJ whole genome shotgun (WGS) entry which is preliminary data.</text>
</comment>
<dbReference type="NCBIfam" id="TIGR04178">
    <property type="entry name" value="exo_archaeo"/>
    <property type="match status" value="1"/>
</dbReference>
<proteinExistence type="predicted"/>
<evidence type="ECO:0000256" key="1">
    <source>
        <dbReference type="ARBA" id="ARBA00004651"/>
    </source>
</evidence>
<dbReference type="GO" id="GO:0006508">
    <property type="term" value="P:proteolysis"/>
    <property type="evidence" value="ECO:0007669"/>
    <property type="project" value="UniProtKB-KW"/>
</dbReference>
<evidence type="ECO:0000256" key="7">
    <source>
        <dbReference type="ARBA" id="ARBA00023136"/>
    </source>
</evidence>
<dbReference type="GO" id="GO:0008233">
    <property type="term" value="F:peptidase activity"/>
    <property type="evidence" value="ECO:0007669"/>
    <property type="project" value="UniProtKB-KW"/>
</dbReference>
<feature type="transmembrane region" description="Helical" evidence="8">
    <location>
        <begin position="230"/>
        <end position="258"/>
    </location>
</feature>
<keyword evidence="5" id="KW-0378">Hydrolase</keyword>
<dbReference type="AlphaFoldDB" id="A0A840S4H1"/>
<feature type="transmembrane region" description="Helical" evidence="8">
    <location>
        <begin position="109"/>
        <end position="129"/>
    </location>
</feature>
<feature type="transmembrane region" description="Helical" evidence="8">
    <location>
        <begin position="136"/>
        <end position="158"/>
    </location>
</feature>
<dbReference type="Proteomes" id="UP000554837">
    <property type="component" value="Unassembled WGS sequence"/>
</dbReference>
<evidence type="ECO:0000256" key="3">
    <source>
        <dbReference type="ARBA" id="ARBA00022670"/>
    </source>
</evidence>
<accession>A0A840S4H1</accession>
<feature type="transmembrane region" description="Helical" evidence="8">
    <location>
        <begin position="25"/>
        <end position="45"/>
    </location>
</feature>
<evidence type="ECO:0000256" key="4">
    <source>
        <dbReference type="ARBA" id="ARBA00022692"/>
    </source>
</evidence>
<name>A0A840S4H1_9BURK</name>
<dbReference type="InterPro" id="IPR026392">
    <property type="entry name" value="Exo/Archaeosortase_dom"/>
</dbReference>
<reference evidence="9 10" key="1">
    <citation type="submission" date="2020-08" db="EMBL/GenBank/DDBJ databases">
        <title>Genomic Encyclopedia of Type Strains, Phase IV (KMG-IV): sequencing the most valuable type-strain genomes for metagenomic binning, comparative biology and taxonomic classification.</title>
        <authorList>
            <person name="Goeker M."/>
        </authorList>
    </citation>
    <scope>NUCLEOTIDE SEQUENCE [LARGE SCALE GENOMIC DNA]</scope>
    <source>
        <strain evidence="9 10">DSM 23958</strain>
    </source>
</reference>
<keyword evidence="7 8" id="KW-0472">Membrane</keyword>
<feature type="transmembrane region" description="Helical" evidence="8">
    <location>
        <begin position="270"/>
        <end position="290"/>
    </location>
</feature>
<dbReference type="InterPro" id="IPR013426">
    <property type="entry name" value="EpsH-like"/>
</dbReference>
<sequence>MSLTPVSWHSTGLGESDVQPTRTELHWRLGLLLLGLAMLYLPTFADLARTVWASDEQGHGPIILSVSLWLIWRKRDQLLNLPSVHGGAGAWGLLAFALVVYLLGRTQAVLLFEVGSLSLLLTGLLLLFWGRPGLALMAFPLLFLLFMIPLPGALVATVTGPLKSGVSAVAEFLLFHAGYPVGRSGVVLSVGPYQLLVADACAGLSSLFTLEALGLLYLNLMQHSAPLRNLALAILIVPISFLANVVRVMILVLVTYHYGDAAGQGFVHSFAGMVLFIVGLFMMLAVDALLGRWLPAAKPVDGGLR</sequence>
<feature type="transmembrane region" description="Helical" evidence="8">
    <location>
        <begin position="84"/>
        <end position="103"/>
    </location>
</feature>
<evidence type="ECO:0000256" key="6">
    <source>
        <dbReference type="ARBA" id="ARBA00022989"/>
    </source>
</evidence>
<evidence type="ECO:0000256" key="5">
    <source>
        <dbReference type="ARBA" id="ARBA00022801"/>
    </source>
</evidence>
<evidence type="ECO:0000256" key="8">
    <source>
        <dbReference type="SAM" id="Phobius"/>
    </source>
</evidence>
<comment type="subcellular location">
    <subcellularLocation>
        <location evidence="1">Cell membrane</location>
        <topology evidence="1">Multi-pass membrane protein</topology>
    </subcellularLocation>
</comment>
<evidence type="ECO:0000256" key="2">
    <source>
        <dbReference type="ARBA" id="ARBA00022475"/>
    </source>
</evidence>
<dbReference type="OrthoDB" id="597443at2"/>
<dbReference type="NCBIfam" id="TIGR03113">
    <property type="entry name" value="exosort_XrtB"/>
    <property type="match status" value="1"/>
</dbReference>
<keyword evidence="6 8" id="KW-1133">Transmembrane helix</keyword>
<keyword evidence="2" id="KW-1003">Cell membrane</keyword>
<protein>
    <submittedName>
        <fullName evidence="9">Exosortase B</fullName>
    </submittedName>
</protein>
<evidence type="ECO:0000313" key="9">
    <source>
        <dbReference type="EMBL" id="MBB5204358.1"/>
    </source>
</evidence>
<dbReference type="NCBIfam" id="TIGR02602">
    <property type="entry name" value="8TM_EpsH"/>
    <property type="match status" value="1"/>
</dbReference>